<protein>
    <recommendedName>
        <fullName evidence="4">EKC/KEOPS complex subunit GON7</fullName>
    </recommendedName>
</protein>
<name>A0A0W0FPF1_MONRR</name>
<proteinExistence type="predicted"/>
<dbReference type="AlphaFoldDB" id="A0A0W0FPF1"/>
<feature type="compositionally biased region" description="Basic and acidic residues" evidence="1">
    <location>
        <begin position="78"/>
        <end position="90"/>
    </location>
</feature>
<reference evidence="2 3" key="1">
    <citation type="submission" date="2015-12" db="EMBL/GenBank/DDBJ databases">
        <title>Draft genome sequence of Moniliophthora roreri, the causal agent of frosty pod rot of cacao.</title>
        <authorList>
            <person name="Aime M.C."/>
            <person name="Diaz-Valderrama J.R."/>
            <person name="Kijpornyongpan T."/>
            <person name="Phillips-Mora W."/>
        </authorList>
    </citation>
    <scope>NUCLEOTIDE SEQUENCE [LARGE SCALE GENOMIC DNA]</scope>
    <source>
        <strain evidence="2 3">MCA 2952</strain>
    </source>
</reference>
<accession>A0A0W0FPF1</accession>
<feature type="region of interest" description="Disordered" evidence="1">
    <location>
        <begin position="78"/>
        <end position="102"/>
    </location>
</feature>
<dbReference type="EMBL" id="LATX01001774">
    <property type="protein sequence ID" value="KTB38259.1"/>
    <property type="molecule type" value="Genomic_DNA"/>
</dbReference>
<evidence type="ECO:0000313" key="2">
    <source>
        <dbReference type="EMBL" id="KTB38259.1"/>
    </source>
</evidence>
<sequence length="102" mass="11170">MSTSQPIVTSYDLQPPVGCEVANSEPKSTFKIPVGSSKPAQQDGAQLKSYYAFLHTAIEAARNQIGEDLTKWRDAVGKAELNKEPKRGKEDDEEDAGEEEES</sequence>
<organism evidence="2 3">
    <name type="scientific">Moniliophthora roreri</name>
    <name type="common">Frosty pod rot fungus</name>
    <name type="synonym">Monilia roreri</name>
    <dbReference type="NCBI Taxonomy" id="221103"/>
    <lineage>
        <taxon>Eukaryota</taxon>
        <taxon>Fungi</taxon>
        <taxon>Dikarya</taxon>
        <taxon>Basidiomycota</taxon>
        <taxon>Agaricomycotina</taxon>
        <taxon>Agaricomycetes</taxon>
        <taxon>Agaricomycetidae</taxon>
        <taxon>Agaricales</taxon>
        <taxon>Marasmiineae</taxon>
        <taxon>Marasmiaceae</taxon>
        <taxon>Moniliophthora</taxon>
    </lineage>
</organism>
<comment type="caution">
    <text evidence="2">The sequence shown here is derived from an EMBL/GenBank/DDBJ whole genome shotgun (WGS) entry which is preliminary data.</text>
</comment>
<gene>
    <name evidence="2" type="ORF">WG66_9226</name>
</gene>
<evidence type="ECO:0000256" key="1">
    <source>
        <dbReference type="SAM" id="MobiDB-lite"/>
    </source>
</evidence>
<feature type="compositionally biased region" description="Acidic residues" evidence="1">
    <location>
        <begin position="91"/>
        <end position="102"/>
    </location>
</feature>
<evidence type="ECO:0000313" key="3">
    <source>
        <dbReference type="Proteomes" id="UP000054988"/>
    </source>
</evidence>
<dbReference type="Proteomes" id="UP000054988">
    <property type="component" value="Unassembled WGS sequence"/>
</dbReference>
<dbReference type="eggNOG" id="ENOG502SVYA">
    <property type="taxonomic scope" value="Eukaryota"/>
</dbReference>
<evidence type="ECO:0008006" key="4">
    <source>
        <dbReference type="Google" id="ProtNLM"/>
    </source>
</evidence>